<gene>
    <name evidence="2" type="ORF">FMM80_29725</name>
</gene>
<protein>
    <submittedName>
        <fullName evidence="2">Uncharacterized protein</fullName>
    </submittedName>
</protein>
<proteinExistence type="predicted"/>
<dbReference type="RefSeq" id="WP_044991248.1">
    <property type="nucleotide sequence ID" value="NZ_VIRB01000168.1"/>
</dbReference>
<organism evidence="2 3">
    <name type="scientific">Schaedlerella arabinosiphila</name>
    <dbReference type="NCBI Taxonomy" id="2044587"/>
    <lineage>
        <taxon>Bacteria</taxon>
        <taxon>Bacillati</taxon>
        <taxon>Bacillota</taxon>
        <taxon>Clostridia</taxon>
        <taxon>Lachnospirales</taxon>
        <taxon>Lachnospiraceae</taxon>
        <taxon>Schaedlerella</taxon>
    </lineage>
</organism>
<dbReference type="EMBL" id="VIRB01000168">
    <property type="protein sequence ID" value="NDO72579.1"/>
    <property type="molecule type" value="Genomic_DNA"/>
</dbReference>
<accession>A0A9X5H979</accession>
<evidence type="ECO:0000313" key="2">
    <source>
        <dbReference type="EMBL" id="NDO72579.1"/>
    </source>
</evidence>
<comment type="caution">
    <text evidence="2">The sequence shown here is derived from an EMBL/GenBank/DDBJ whole genome shotgun (WGS) entry which is preliminary data.</text>
</comment>
<keyword evidence="1" id="KW-0175">Coiled coil</keyword>
<dbReference type="AlphaFoldDB" id="A0A9X5H979"/>
<sequence>MKNEITEKLELFMQNLRCEDMSRETLVHLDSCKIESEKLAELEEEYRQTMIELEDSSRVVLERYTDQMQSKAFAEQQEAYLQGILDAFQILSGLGILSSNQNVEKLIAHLEKDSPK</sequence>
<dbReference type="OrthoDB" id="9792958at2"/>
<name>A0A9X5H979_9FIRM</name>
<dbReference type="Proteomes" id="UP000474104">
    <property type="component" value="Unassembled WGS sequence"/>
</dbReference>
<reference evidence="2 3" key="1">
    <citation type="submission" date="2019-07" db="EMBL/GenBank/DDBJ databases">
        <title>Draft genome sequences of 15 bacterial species constituting the stable defined intestinal microbiota of the GM15 gnotobiotic mouse model.</title>
        <authorList>
            <person name="Elie C."/>
            <person name="Mathieu A."/>
            <person name="Saliou A."/>
            <person name="Darnaud M."/>
            <person name="Leulier F."/>
            <person name="Tamellini A."/>
        </authorList>
    </citation>
    <scope>NUCLEOTIDE SEQUENCE [LARGE SCALE GENOMIC DNA]</scope>
    <source>
        <strain evidence="3">ASF 502</strain>
    </source>
</reference>
<feature type="coiled-coil region" evidence="1">
    <location>
        <begin position="32"/>
        <end position="59"/>
    </location>
</feature>
<evidence type="ECO:0000256" key="1">
    <source>
        <dbReference type="SAM" id="Coils"/>
    </source>
</evidence>
<evidence type="ECO:0000313" key="3">
    <source>
        <dbReference type="Proteomes" id="UP000474104"/>
    </source>
</evidence>